<protein>
    <submittedName>
        <fullName evidence="1">Uncharacterized protein</fullName>
    </submittedName>
</protein>
<accession>X1T8J6</accession>
<gene>
    <name evidence="1" type="ORF">S12H4_17202</name>
</gene>
<dbReference type="AlphaFoldDB" id="X1T8J6"/>
<comment type="caution">
    <text evidence="1">The sequence shown here is derived from an EMBL/GenBank/DDBJ whole genome shotgun (WGS) entry which is preliminary data.</text>
</comment>
<sequence>MIKAKPTNTGTIWINIGAAAADNVGYPLDAGQYIIFSVNNLHSIHYYFSKQDDWGIVVYTK</sequence>
<proteinExistence type="predicted"/>
<reference evidence="1" key="1">
    <citation type="journal article" date="2014" name="Front. Microbiol.">
        <title>High frequency of phylogenetically diverse reductive dehalogenase-homologous genes in deep subseafloor sedimentary metagenomes.</title>
        <authorList>
            <person name="Kawai M."/>
            <person name="Futagami T."/>
            <person name="Toyoda A."/>
            <person name="Takaki Y."/>
            <person name="Nishi S."/>
            <person name="Hori S."/>
            <person name="Arai W."/>
            <person name="Tsubouchi T."/>
            <person name="Morono Y."/>
            <person name="Uchiyama I."/>
            <person name="Ito T."/>
            <person name="Fujiyama A."/>
            <person name="Inagaki F."/>
            <person name="Takami H."/>
        </authorList>
    </citation>
    <scope>NUCLEOTIDE SEQUENCE</scope>
    <source>
        <strain evidence="1">Expedition CK06-06</strain>
    </source>
</reference>
<organism evidence="1">
    <name type="scientific">marine sediment metagenome</name>
    <dbReference type="NCBI Taxonomy" id="412755"/>
    <lineage>
        <taxon>unclassified sequences</taxon>
        <taxon>metagenomes</taxon>
        <taxon>ecological metagenomes</taxon>
    </lineage>
</organism>
<dbReference type="EMBL" id="BARW01008384">
    <property type="protein sequence ID" value="GAI83870.1"/>
    <property type="molecule type" value="Genomic_DNA"/>
</dbReference>
<evidence type="ECO:0000313" key="1">
    <source>
        <dbReference type="EMBL" id="GAI83870.1"/>
    </source>
</evidence>
<name>X1T8J6_9ZZZZ</name>